<evidence type="ECO:0000256" key="12">
    <source>
        <dbReference type="ARBA" id="ARBA00023316"/>
    </source>
</evidence>
<dbReference type="GO" id="GO:0071555">
    <property type="term" value="P:cell wall organization"/>
    <property type="evidence" value="ECO:0007669"/>
    <property type="project" value="UniProtKB-KW"/>
</dbReference>
<evidence type="ECO:0000256" key="8">
    <source>
        <dbReference type="ARBA" id="ARBA00022840"/>
    </source>
</evidence>
<evidence type="ECO:0000313" key="19">
    <source>
        <dbReference type="Proteomes" id="UP000568050"/>
    </source>
</evidence>
<evidence type="ECO:0000256" key="1">
    <source>
        <dbReference type="ARBA" id="ARBA00004496"/>
    </source>
</evidence>
<comment type="catalytic activity">
    <reaction evidence="13 14">
        <text>UDP-N-acetyl-alpha-D-muramate + L-alanine + ATP = UDP-N-acetyl-alpha-D-muramoyl-L-alanine + ADP + phosphate + H(+)</text>
        <dbReference type="Rhea" id="RHEA:23372"/>
        <dbReference type="ChEBI" id="CHEBI:15378"/>
        <dbReference type="ChEBI" id="CHEBI:30616"/>
        <dbReference type="ChEBI" id="CHEBI:43474"/>
        <dbReference type="ChEBI" id="CHEBI:57972"/>
        <dbReference type="ChEBI" id="CHEBI:70757"/>
        <dbReference type="ChEBI" id="CHEBI:83898"/>
        <dbReference type="ChEBI" id="CHEBI:456216"/>
        <dbReference type="EC" id="6.3.2.8"/>
    </reaction>
</comment>
<dbReference type="Gene3D" id="3.40.50.720">
    <property type="entry name" value="NAD(P)-binding Rossmann-like Domain"/>
    <property type="match status" value="1"/>
</dbReference>
<dbReference type="SUPFAM" id="SSF51984">
    <property type="entry name" value="MurCD N-terminal domain"/>
    <property type="match status" value="1"/>
</dbReference>
<evidence type="ECO:0000256" key="4">
    <source>
        <dbReference type="ARBA" id="ARBA00022490"/>
    </source>
</evidence>
<evidence type="ECO:0000259" key="16">
    <source>
        <dbReference type="Pfam" id="PF02875"/>
    </source>
</evidence>
<dbReference type="HAMAP" id="MF_00046">
    <property type="entry name" value="MurC"/>
    <property type="match status" value="1"/>
</dbReference>
<dbReference type="NCBIfam" id="TIGR01082">
    <property type="entry name" value="murC"/>
    <property type="match status" value="1"/>
</dbReference>
<dbReference type="GO" id="GO:0005524">
    <property type="term" value="F:ATP binding"/>
    <property type="evidence" value="ECO:0007669"/>
    <property type="project" value="UniProtKB-UniRule"/>
</dbReference>
<evidence type="ECO:0000256" key="13">
    <source>
        <dbReference type="ARBA" id="ARBA00047833"/>
    </source>
</evidence>
<feature type="binding site" evidence="14">
    <location>
        <begin position="146"/>
        <end position="152"/>
    </location>
    <ligand>
        <name>ATP</name>
        <dbReference type="ChEBI" id="CHEBI:30616"/>
    </ligand>
</feature>
<keyword evidence="12 14" id="KW-0961">Cell wall biogenesis/degradation</keyword>
<dbReference type="Gene3D" id="3.40.1190.10">
    <property type="entry name" value="Mur-like, catalytic domain"/>
    <property type="match status" value="1"/>
</dbReference>
<dbReference type="RefSeq" id="WP_183373516.1">
    <property type="nucleotide sequence ID" value="NZ_CBCSFZ010000024.1"/>
</dbReference>
<comment type="subcellular location">
    <subcellularLocation>
        <location evidence="1 14">Cytoplasm</location>
    </subcellularLocation>
</comment>
<accession>A0A839QSM9</accession>
<feature type="domain" description="Mur ligase N-terminal catalytic" evidence="15">
    <location>
        <begin position="41"/>
        <end position="137"/>
    </location>
</feature>
<keyword evidence="4 14" id="KW-0963">Cytoplasm</keyword>
<evidence type="ECO:0000256" key="6">
    <source>
        <dbReference type="ARBA" id="ARBA00022618"/>
    </source>
</evidence>
<name>A0A839QSM9_9MICO</name>
<dbReference type="InterPro" id="IPR000713">
    <property type="entry name" value="Mur_ligase_N"/>
</dbReference>
<comment type="caution">
    <text evidence="18">The sequence shown here is derived from an EMBL/GenBank/DDBJ whole genome shotgun (WGS) entry which is preliminary data.</text>
</comment>
<gene>
    <name evidence="14" type="primary">murC</name>
    <name evidence="18" type="ORF">FHX50_000087</name>
</gene>
<comment type="pathway">
    <text evidence="2 14">Cell wall biogenesis; peptidoglycan biosynthesis.</text>
</comment>
<dbReference type="InterPro" id="IPR036565">
    <property type="entry name" value="Mur-like_cat_sf"/>
</dbReference>
<dbReference type="GO" id="GO:0008763">
    <property type="term" value="F:UDP-N-acetylmuramate-L-alanine ligase activity"/>
    <property type="evidence" value="ECO:0007669"/>
    <property type="project" value="UniProtKB-UniRule"/>
</dbReference>
<dbReference type="InterPro" id="IPR036615">
    <property type="entry name" value="Mur_ligase_C_dom_sf"/>
</dbReference>
<keyword evidence="9 14" id="KW-0133">Cell shape</keyword>
<evidence type="ECO:0000256" key="2">
    <source>
        <dbReference type="ARBA" id="ARBA00004752"/>
    </source>
</evidence>
<proteinExistence type="inferred from homology"/>
<organism evidence="18 19">
    <name type="scientific">Helcobacillus massiliensis</name>
    <dbReference type="NCBI Taxonomy" id="521392"/>
    <lineage>
        <taxon>Bacteria</taxon>
        <taxon>Bacillati</taxon>
        <taxon>Actinomycetota</taxon>
        <taxon>Actinomycetes</taxon>
        <taxon>Micrococcales</taxon>
        <taxon>Dermabacteraceae</taxon>
        <taxon>Helcobacillus</taxon>
    </lineage>
</organism>
<evidence type="ECO:0000256" key="9">
    <source>
        <dbReference type="ARBA" id="ARBA00022960"/>
    </source>
</evidence>
<dbReference type="Gene3D" id="3.90.190.20">
    <property type="entry name" value="Mur ligase, C-terminal domain"/>
    <property type="match status" value="1"/>
</dbReference>
<dbReference type="AlphaFoldDB" id="A0A839QSM9"/>
<dbReference type="SUPFAM" id="SSF53244">
    <property type="entry name" value="MurD-like peptide ligases, peptide-binding domain"/>
    <property type="match status" value="1"/>
</dbReference>
<comment type="similarity">
    <text evidence="14">Belongs to the MurCDEF family.</text>
</comment>
<dbReference type="Pfam" id="PF08245">
    <property type="entry name" value="Mur_ligase_M"/>
    <property type="match status" value="1"/>
</dbReference>
<evidence type="ECO:0000256" key="14">
    <source>
        <dbReference type="HAMAP-Rule" id="MF_00046"/>
    </source>
</evidence>
<protein>
    <recommendedName>
        <fullName evidence="3 14">UDP-N-acetylmuramate--L-alanine ligase</fullName>
        <ecNumber evidence="3 14">6.3.2.8</ecNumber>
    </recommendedName>
    <alternativeName>
        <fullName evidence="14">UDP-N-acetylmuramoyl-L-alanine synthetase</fullName>
    </alternativeName>
</protein>
<evidence type="ECO:0000259" key="17">
    <source>
        <dbReference type="Pfam" id="PF08245"/>
    </source>
</evidence>
<evidence type="ECO:0000256" key="10">
    <source>
        <dbReference type="ARBA" id="ARBA00022984"/>
    </source>
</evidence>
<keyword evidence="5 14" id="KW-0436">Ligase</keyword>
<dbReference type="Pfam" id="PF01225">
    <property type="entry name" value="Mur_ligase"/>
    <property type="match status" value="1"/>
</dbReference>
<evidence type="ECO:0000256" key="5">
    <source>
        <dbReference type="ARBA" id="ARBA00022598"/>
    </source>
</evidence>
<evidence type="ECO:0000256" key="7">
    <source>
        <dbReference type="ARBA" id="ARBA00022741"/>
    </source>
</evidence>
<keyword evidence="8 14" id="KW-0067">ATP-binding</keyword>
<sequence>MSTDFLDTLEPFETGTLHSMLQPGGVVTQPHWPTDAAPSSIHVIRIGGAGMSAVARLALDAGLTVTGSESQDGQFLQPLRDRGATITVGFDADNLTADTDLVVVSTAVRADNPEVLAAREAGIPVIHRAAALAGLLGTRRQIAVAGTHGKTTTTSMAVMALRAAGEDPAWAIGAAVPQLGANAGFGSTDTAVIEADESDGSLVAFSPAAAVITNFEADHLDFHGTEENLRAIVSAFIARLHDGAPLIACADDPGALSLAVSARGAGHRVLTYGEHQDADWRILEDLTTPAGAAVRLSRPTGADVELRLAVPGRHNILNATGALVAAAELGFEPEQVLAGLAEFTGAARRFQRTATIGSIDVIDDYAHHPREVAATIDAARDLAGDRPVIAVFQPHLFSRTKTFAREFADALAGADQQVLLPIYPAREDFDPSIRSEDVAALVPGGAARVVEKGELPAAVADLVGGTGGAVVLMMGAGDVVEETAAVADALRAVGRDSSDSTDSAGQADGR</sequence>
<dbReference type="InterPro" id="IPR005758">
    <property type="entry name" value="UDP-N-AcMur_Ala_ligase_MurC"/>
</dbReference>
<keyword evidence="7 14" id="KW-0547">Nucleotide-binding</keyword>
<evidence type="ECO:0000256" key="11">
    <source>
        <dbReference type="ARBA" id="ARBA00023306"/>
    </source>
</evidence>
<dbReference type="SUPFAM" id="SSF53623">
    <property type="entry name" value="MurD-like peptide ligases, catalytic domain"/>
    <property type="match status" value="1"/>
</dbReference>
<dbReference type="Proteomes" id="UP000568050">
    <property type="component" value="Unassembled WGS sequence"/>
</dbReference>
<dbReference type="Pfam" id="PF02875">
    <property type="entry name" value="Mur_ligase_C"/>
    <property type="match status" value="1"/>
</dbReference>
<dbReference type="PANTHER" id="PTHR43445">
    <property type="entry name" value="UDP-N-ACETYLMURAMATE--L-ALANINE LIGASE-RELATED"/>
    <property type="match status" value="1"/>
</dbReference>
<feature type="domain" description="Mur ligase central" evidence="17">
    <location>
        <begin position="144"/>
        <end position="326"/>
    </location>
</feature>
<evidence type="ECO:0000256" key="3">
    <source>
        <dbReference type="ARBA" id="ARBA00012211"/>
    </source>
</evidence>
<dbReference type="GO" id="GO:0008360">
    <property type="term" value="P:regulation of cell shape"/>
    <property type="evidence" value="ECO:0007669"/>
    <property type="project" value="UniProtKB-KW"/>
</dbReference>
<dbReference type="EMBL" id="JACHWP010000001">
    <property type="protein sequence ID" value="MBB3021839.1"/>
    <property type="molecule type" value="Genomic_DNA"/>
</dbReference>
<keyword evidence="10 14" id="KW-0573">Peptidoglycan synthesis</keyword>
<dbReference type="UniPathway" id="UPA00219"/>
<feature type="domain" description="Mur ligase C-terminal" evidence="16">
    <location>
        <begin position="348"/>
        <end position="477"/>
    </location>
</feature>
<dbReference type="GO" id="GO:0005737">
    <property type="term" value="C:cytoplasm"/>
    <property type="evidence" value="ECO:0007669"/>
    <property type="project" value="UniProtKB-SubCell"/>
</dbReference>
<comment type="function">
    <text evidence="14">Cell wall formation.</text>
</comment>
<dbReference type="InterPro" id="IPR050061">
    <property type="entry name" value="MurCDEF_pg_biosynth"/>
</dbReference>
<dbReference type="GO" id="GO:0009252">
    <property type="term" value="P:peptidoglycan biosynthetic process"/>
    <property type="evidence" value="ECO:0007669"/>
    <property type="project" value="UniProtKB-UniRule"/>
</dbReference>
<keyword evidence="6 14" id="KW-0132">Cell division</keyword>
<dbReference type="GO" id="GO:0051301">
    <property type="term" value="P:cell division"/>
    <property type="evidence" value="ECO:0007669"/>
    <property type="project" value="UniProtKB-KW"/>
</dbReference>
<dbReference type="InterPro" id="IPR013221">
    <property type="entry name" value="Mur_ligase_cen"/>
</dbReference>
<dbReference type="PANTHER" id="PTHR43445:SF3">
    <property type="entry name" value="UDP-N-ACETYLMURAMATE--L-ALANINE LIGASE"/>
    <property type="match status" value="1"/>
</dbReference>
<keyword evidence="11 14" id="KW-0131">Cell cycle</keyword>
<keyword evidence="19" id="KW-1185">Reference proteome</keyword>
<reference evidence="18 19" key="1">
    <citation type="submission" date="2020-08" db="EMBL/GenBank/DDBJ databases">
        <title>Sequencing the genomes of 1000 actinobacteria strains.</title>
        <authorList>
            <person name="Klenk H.-P."/>
        </authorList>
    </citation>
    <scope>NUCLEOTIDE SEQUENCE [LARGE SCALE GENOMIC DNA]</scope>
    <source>
        <strain evidence="18 19">DSM 23040</strain>
    </source>
</reference>
<dbReference type="InterPro" id="IPR004101">
    <property type="entry name" value="Mur_ligase_C"/>
</dbReference>
<dbReference type="EC" id="6.3.2.8" evidence="3 14"/>
<evidence type="ECO:0000313" key="18">
    <source>
        <dbReference type="EMBL" id="MBB3021839.1"/>
    </source>
</evidence>
<evidence type="ECO:0000259" key="15">
    <source>
        <dbReference type="Pfam" id="PF01225"/>
    </source>
</evidence>